<evidence type="ECO:0000313" key="2">
    <source>
        <dbReference type="EMBL" id="MDY3561922.1"/>
    </source>
</evidence>
<keyword evidence="1" id="KW-0812">Transmembrane</keyword>
<name>A0ABU5F2W2_9BACT</name>
<keyword evidence="1" id="KW-1133">Transmembrane helix</keyword>
<evidence type="ECO:0000313" key="3">
    <source>
        <dbReference type="Proteomes" id="UP001272242"/>
    </source>
</evidence>
<comment type="caution">
    <text evidence="2">The sequence shown here is derived from an EMBL/GenBank/DDBJ whole genome shotgun (WGS) entry which is preliminary data.</text>
</comment>
<organism evidence="2 3">
    <name type="scientific">Gemmata algarum</name>
    <dbReference type="NCBI Taxonomy" id="2975278"/>
    <lineage>
        <taxon>Bacteria</taxon>
        <taxon>Pseudomonadati</taxon>
        <taxon>Planctomycetota</taxon>
        <taxon>Planctomycetia</taxon>
        <taxon>Gemmatales</taxon>
        <taxon>Gemmataceae</taxon>
        <taxon>Gemmata</taxon>
    </lineage>
</organism>
<dbReference type="EMBL" id="JAXBLV010000202">
    <property type="protein sequence ID" value="MDY3561922.1"/>
    <property type="molecule type" value="Genomic_DNA"/>
</dbReference>
<keyword evidence="3" id="KW-1185">Reference proteome</keyword>
<accession>A0ABU5F2W2</accession>
<gene>
    <name evidence="2" type="ORF">R5W23_003352</name>
</gene>
<reference evidence="3" key="1">
    <citation type="journal article" date="2023" name="Mar. Drugs">
        <title>Gemmata algarum, a Novel Planctomycete Isolated from an Algal Mat, Displays Antimicrobial Activity.</title>
        <authorList>
            <person name="Kumar G."/>
            <person name="Kallscheuer N."/>
            <person name="Kashif M."/>
            <person name="Ahamad S."/>
            <person name="Jagadeeshwari U."/>
            <person name="Pannikurungottu S."/>
            <person name="Haufschild T."/>
            <person name="Kabuu M."/>
            <person name="Sasikala C."/>
            <person name="Jogler C."/>
            <person name="Ramana C."/>
        </authorList>
    </citation>
    <scope>NUCLEOTIDE SEQUENCE [LARGE SCALE GENOMIC DNA]</scope>
    <source>
        <strain evidence="3">JC673</strain>
    </source>
</reference>
<dbReference type="Proteomes" id="UP001272242">
    <property type="component" value="Unassembled WGS sequence"/>
</dbReference>
<feature type="transmembrane region" description="Helical" evidence="1">
    <location>
        <begin position="59"/>
        <end position="81"/>
    </location>
</feature>
<dbReference type="InterPro" id="IPR011990">
    <property type="entry name" value="TPR-like_helical_dom_sf"/>
</dbReference>
<keyword evidence="1" id="KW-0472">Membrane</keyword>
<dbReference type="Gene3D" id="1.25.40.10">
    <property type="entry name" value="Tetratricopeptide repeat domain"/>
    <property type="match status" value="1"/>
</dbReference>
<proteinExistence type="predicted"/>
<protein>
    <submittedName>
        <fullName evidence="2">Uncharacterized protein</fullName>
    </submittedName>
</protein>
<sequence>MPTRKIRCPECDVRLVQPPGAEAIECPRCEHIFSAPDDRDEDEEDDGAGAPAARSPFRALLFVGLGTAALGAAAAGALVLVRSLTREPDQGAVGPVAVAPLPQKPAPPVGTPAPPPPLPQAPAIAPAADDADPFRPADPVAAAAVAELDRYAAEGPAIPQDEARAKALRTAHLEWCRDTTELAFGRVGRADAPWAAKARTALALRAKEMAIRSPFASHSPEDAPSAAALAAAVADGCDDPLVQYFHLQAQRAAGAVPPDRVLAEARRVTQLVWDSRYADARKIHAVHNLLAQFHEHRAPADEIATWDKRFWELLTKVSADPDPVNQDNVIELTTLRERQSMSAGRSRQKAHEEIAACLKKGGAPEATQLAVRGAFLIRYAWDARGYGYANTVTPDGWRQFSERLAEAEEALTAAHERDPNRPHAATSMLTVCMGRGHPRDEMERWFERAMRADPDNAQACATKVESLHPKWQGSQEEYLGFAWQCVRTRNVNGLLPLAAVSNLTANMPVPEPVLAAAAAQARPQYSQPLVWRVLDTGYTVVRRERPELLWVRGSHARAACLAGQHGVAVRELNAVGDDFSGGGFRSPAALARYRTWARTGRPPGG</sequence>
<dbReference type="RefSeq" id="WP_320688263.1">
    <property type="nucleotide sequence ID" value="NZ_JAXBLV010000202.1"/>
</dbReference>
<evidence type="ECO:0000256" key="1">
    <source>
        <dbReference type="SAM" id="Phobius"/>
    </source>
</evidence>